<dbReference type="Gene3D" id="2.30.29.30">
    <property type="entry name" value="Pleckstrin-homology domain (PH domain)/Phosphotyrosine-binding domain (PTB)"/>
    <property type="match status" value="1"/>
</dbReference>
<dbReference type="InterPro" id="IPR041680">
    <property type="entry name" value="PH_8"/>
</dbReference>
<dbReference type="Gene3D" id="2.60.120.680">
    <property type="entry name" value="GOLD domain"/>
    <property type="match status" value="1"/>
</dbReference>
<dbReference type="Pfam" id="PF01237">
    <property type="entry name" value="Oxysterol_BP"/>
    <property type="match status" value="1"/>
</dbReference>
<evidence type="ECO:0000256" key="3">
    <source>
        <dbReference type="ARBA" id="ARBA00022448"/>
    </source>
</evidence>
<evidence type="ECO:0000256" key="9">
    <source>
        <dbReference type="SAM" id="MobiDB-lite"/>
    </source>
</evidence>
<feature type="region of interest" description="Disordered" evidence="9">
    <location>
        <begin position="75"/>
        <end position="95"/>
    </location>
</feature>
<dbReference type="SUPFAM" id="SSF50729">
    <property type="entry name" value="PH domain-like"/>
    <property type="match status" value="1"/>
</dbReference>
<dbReference type="GO" id="GO:0120009">
    <property type="term" value="P:intermembrane lipid transfer"/>
    <property type="evidence" value="ECO:0007669"/>
    <property type="project" value="UniProtKB-ARBA"/>
</dbReference>
<comment type="caution">
    <text evidence="12">The sequence shown here is derived from an EMBL/GenBank/DDBJ whole genome shotgun (WGS) entry which is preliminary data.</text>
</comment>
<feature type="region of interest" description="Disordered" evidence="9">
    <location>
        <begin position="444"/>
        <end position="481"/>
    </location>
</feature>
<accession>A0A9W8HFE5</accession>
<dbReference type="OrthoDB" id="1854502at2759"/>
<dbReference type="InterPro" id="IPR011993">
    <property type="entry name" value="PH-like_dom_sf"/>
</dbReference>
<dbReference type="InterPro" id="IPR018494">
    <property type="entry name" value="Oxysterol-bd_CS"/>
</dbReference>
<evidence type="ECO:0000313" key="13">
    <source>
        <dbReference type="Proteomes" id="UP001140217"/>
    </source>
</evidence>
<evidence type="ECO:0000256" key="2">
    <source>
        <dbReference type="ARBA" id="ARBA00008842"/>
    </source>
</evidence>
<evidence type="ECO:0000259" key="11">
    <source>
        <dbReference type="PROSITE" id="PS50866"/>
    </source>
</evidence>
<dbReference type="GO" id="GO:0005886">
    <property type="term" value="C:plasma membrane"/>
    <property type="evidence" value="ECO:0007669"/>
    <property type="project" value="TreeGrafter"/>
</dbReference>
<gene>
    <name evidence="12" type="primary">OSH3</name>
    <name evidence="12" type="ORF">H4R18_003426</name>
</gene>
<dbReference type="GO" id="GO:0097038">
    <property type="term" value="C:perinuclear endoplasmic reticulum"/>
    <property type="evidence" value="ECO:0007669"/>
    <property type="project" value="TreeGrafter"/>
</dbReference>
<dbReference type="GO" id="GO:0034727">
    <property type="term" value="P:piecemeal microautophagy of the nucleus"/>
    <property type="evidence" value="ECO:0007669"/>
    <property type="project" value="TreeGrafter"/>
</dbReference>
<name>A0A9W8HFE5_9FUNG</name>
<dbReference type="InterPro" id="IPR037239">
    <property type="entry name" value="OSBP_sf"/>
</dbReference>
<dbReference type="InterPro" id="IPR036598">
    <property type="entry name" value="GOLD_dom_sf"/>
</dbReference>
<feature type="compositionally biased region" description="Acidic residues" evidence="9">
    <location>
        <begin position="454"/>
        <end position="471"/>
    </location>
</feature>
<feature type="region of interest" description="Disordered" evidence="9">
    <location>
        <begin position="505"/>
        <end position="536"/>
    </location>
</feature>
<dbReference type="InterPro" id="IPR001849">
    <property type="entry name" value="PH_domain"/>
</dbReference>
<dbReference type="SMART" id="SM00233">
    <property type="entry name" value="PH"/>
    <property type="match status" value="1"/>
</dbReference>
<dbReference type="PROSITE" id="PS50866">
    <property type="entry name" value="GOLD"/>
    <property type="match status" value="1"/>
</dbReference>
<feature type="compositionally biased region" description="Basic and acidic residues" evidence="9">
    <location>
        <begin position="513"/>
        <end position="522"/>
    </location>
</feature>
<dbReference type="AlphaFoldDB" id="A0A9W8HFE5"/>
<evidence type="ECO:0000256" key="4">
    <source>
        <dbReference type="ARBA" id="ARBA00022490"/>
    </source>
</evidence>
<dbReference type="Proteomes" id="UP001140217">
    <property type="component" value="Unassembled WGS sequence"/>
</dbReference>
<comment type="subcellular location">
    <subcellularLocation>
        <location evidence="1">Cytoplasm</location>
    </subcellularLocation>
</comment>
<dbReference type="GO" id="GO:0035621">
    <property type="term" value="P:ER to Golgi ceramide transport"/>
    <property type="evidence" value="ECO:0007669"/>
    <property type="project" value="TreeGrafter"/>
</dbReference>
<dbReference type="SUPFAM" id="SSF101576">
    <property type="entry name" value="Supernatant protein factor (SPF), C-terminal domain"/>
    <property type="match status" value="1"/>
</dbReference>
<sequence length="952" mass="102625">MEEVEILPRDSYLHTVNIAQAPCTIQWWFSTKRKNIDFGLFRRGAAQGGDDVPLAAGRPGSDVVLGSRGSTIGAAAGRGVSSPPTSLAPSGPAATEAKQRGGYFKLQDRGVTELMPLKHYESSKTTIKGSWVAQDPGAYVLYFDNSFSKNTSKRLSFCVAVKGARQNGSGSSGRPTGGGGDGQAAVAVSGWLLKKKRKRMQGWASRWISIQGQWLLYSTTESGVPRAKVSIATAVVSTSRADFSITVDGDEGFLQLRAQSARDFDVWVAALKQAKELYAAAAAAADGATISAGSAPAAPSPAFEPRRIDSDDAARVQQAHAAFELAAERLGALLRGLTAAAGPDDGFRAGALECLQQIRDSEAVLHGALCADAAAAPAWPGLARKGTAGSDRRSLMTTDTRSSRLSGSASDVFYDTNEVLELARSGSGSISSANAAAAGAVGGVAASPDGVGYSDDDDDDDNEDDDDDEEDHGSLGSAAAVPKMDRMRLDLIRDPDFMEAVAQHNLQSPRADQGAERRGGAHEEDDDGGLDAEQRPMATVERVQAQLGRYEPRTSLPAPAVKADFSLISILRNNIGKDLTSIAMPLAMNEPINALQAQCEELRYARLLQTADGLEDSVDRLMYVAAYAVSVLSLNKNRAERKPFNPLLGETYELVDTHNGFRFVAEKVSHHPPVMACHAESRWFRLWQDSTGRSKFWGKSIELVQTSSVHIELLAHGDHFAYTKPTVLVRGLISGSRTVEYAGEMAIANRATGDRCTVHFKEATLFSAADDTVECRLYRGARARSPERVLRGAWTSQLLYDRAPGRAEALWTATALPPDADRYYGFSYFTMRLNELPPALAPDLPPTDTRFRPDQRAYERGQVDVAQAIKTQLEDAQRARNAERAAAGAAWAPQWFEQTADPDSAGGRAWTYKGGYWAARARRAFPPPPADLWSFIQPQNPELFAPEGQKQP</sequence>
<evidence type="ECO:0000256" key="6">
    <source>
        <dbReference type="ARBA" id="ARBA00023055"/>
    </source>
</evidence>
<dbReference type="PANTHER" id="PTHR10972">
    <property type="entry name" value="OXYSTEROL-BINDING PROTEIN-RELATED"/>
    <property type="match status" value="1"/>
</dbReference>
<dbReference type="EMBL" id="JANBUL010000136">
    <property type="protein sequence ID" value="KAJ2780482.1"/>
    <property type="molecule type" value="Genomic_DNA"/>
</dbReference>
<evidence type="ECO:0000256" key="1">
    <source>
        <dbReference type="ARBA" id="ARBA00004496"/>
    </source>
</evidence>
<dbReference type="FunFam" id="2.40.160.120:FF:000001">
    <property type="entry name" value="Oxysterol-binding protein"/>
    <property type="match status" value="1"/>
</dbReference>
<protein>
    <submittedName>
        <fullName evidence="12">Oxysterol-binding protein 3</fullName>
    </submittedName>
</protein>
<feature type="domain" description="PH" evidence="10">
    <location>
        <begin position="185"/>
        <end position="276"/>
    </location>
</feature>
<evidence type="ECO:0000256" key="8">
    <source>
        <dbReference type="RuleBase" id="RU003844"/>
    </source>
</evidence>
<feature type="domain" description="GOLD" evidence="11">
    <location>
        <begin position="1"/>
        <end position="161"/>
    </location>
</feature>
<dbReference type="Gene3D" id="2.40.160.120">
    <property type="match status" value="1"/>
</dbReference>
<evidence type="ECO:0000256" key="7">
    <source>
        <dbReference type="ARBA" id="ARBA00023121"/>
    </source>
</evidence>
<dbReference type="PROSITE" id="PS01013">
    <property type="entry name" value="OSBP"/>
    <property type="match status" value="1"/>
</dbReference>
<keyword evidence="3" id="KW-0813">Transport</keyword>
<feature type="region of interest" description="Disordered" evidence="9">
    <location>
        <begin position="381"/>
        <end position="408"/>
    </location>
</feature>
<dbReference type="GO" id="GO:0005829">
    <property type="term" value="C:cytosol"/>
    <property type="evidence" value="ECO:0007669"/>
    <property type="project" value="TreeGrafter"/>
</dbReference>
<dbReference type="GO" id="GO:0006897">
    <property type="term" value="P:endocytosis"/>
    <property type="evidence" value="ECO:0007669"/>
    <property type="project" value="TreeGrafter"/>
</dbReference>
<dbReference type="GO" id="GO:0032541">
    <property type="term" value="C:cortical endoplasmic reticulum"/>
    <property type="evidence" value="ECO:0007669"/>
    <property type="project" value="TreeGrafter"/>
</dbReference>
<keyword evidence="5" id="KW-0597">Phosphoprotein</keyword>
<dbReference type="GO" id="GO:0032934">
    <property type="term" value="F:sterol binding"/>
    <property type="evidence" value="ECO:0007669"/>
    <property type="project" value="TreeGrafter"/>
</dbReference>
<dbReference type="PROSITE" id="PS50003">
    <property type="entry name" value="PH_DOMAIN"/>
    <property type="match status" value="1"/>
</dbReference>
<dbReference type="InterPro" id="IPR009038">
    <property type="entry name" value="GOLD_dom"/>
</dbReference>
<keyword evidence="6" id="KW-0445">Lipid transport</keyword>
<keyword evidence="4" id="KW-0963">Cytoplasm</keyword>
<dbReference type="GO" id="GO:0006887">
    <property type="term" value="P:exocytosis"/>
    <property type="evidence" value="ECO:0007669"/>
    <property type="project" value="TreeGrafter"/>
</dbReference>
<keyword evidence="13" id="KW-1185">Reference proteome</keyword>
<reference evidence="12" key="1">
    <citation type="submission" date="2022-07" db="EMBL/GenBank/DDBJ databases">
        <title>Phylogenomic reconstructions and comparative analyses of Kickxellomycotina fungi.</title>
        <authorList>
            <person name="Reynolds N.K."/>
            <person name="Stajich J.E."/>
            <person name="Barry K."/>
            <person name="Grigoriev I.V."/>
            <person name="Crous P."/>
            <person name="Smith M.E."/>
        </authorList>
    </citation>
    <scope>NUCLEOTIDE SEQUENCE</scope>
    <source>
        <strain evidence="12">NBRC 105414</strain>
    </source>
</reference>
<proteinExistence type="inferred from homology"/>
<comment type="similarity">
    <text evidence="2 8">Belongs to the OSBP family.</text>
</comment>
<keyword evidence="7" id="KW-0446">Lipid-binding</keyword>
<dbReference type="Pfam" id="PF15409">
    <property type="entry name" value="PH_8"/>
    <property type="match status" value="1"/>
</dbReference>
<dbReference type="PANTHER" id="PTHR10972:SF203">
    <property type="entry name" value="OXYSTEROL-BINDING PROTEIN HOMOLOG 3"/>
    <property type="match status" value="1"/>
</dbReference>
<dbReference type="Gene3D" id="3.30.70.3490">
    <property type="match status" value="1"/>
</dbReference>
<feature type="compositionally biased region" description="Polar residues" evidence="9">
    <location>
        <begin position="395"/>
        <end position="408"/>
    </location>
</feature>
<dbReference type="SUPFAM" id="SSF144000">
    <property type="entry name" value="Oxysterol-binding protein-like"/>
    <property type="match status" value="1"/>
</dbReference>
<evidence type="ECO:0000256" key="5">
    <source>
        <dbReference type="ARBA" id="ARBA00022553"/>
    </source>
</evidence>
<dbReference type="GO" id="GO:0030011">
    <property type="term" value="P:maintenance of cell polarity"/>
    <property type="evidence" value="ECO:0007669"/>
    <property type="project" value="TreeGrafter"/>
</dbReference>
<dbReference type="InterPro" id="IPR000648">
    <property type="entry name" value="Oxysterol-bd"/>
</dbReference>
<evidence type="ECO:0000313" key="12">
    <source>
        <dbReference type="EMBL" id="KAJ2780482.1"/>
    </source>
</evidence>
<evidence type="ECO:0000259" key="10">
    <source>
        <dbReference type="PROSITE" id="PS50003"/>
    </source>
</evidence>
<organism evidence="12 13">
    <name type="scientific">Coemansia javaensis</name>
    <dbReference type="NCBI Taxonomy" id="2761396"/>
    <lineage>
        <taxon>Eukaryota</taxon>
        <taxon>Fungi</taxon>
        <taxon>Fungi incertae sedis</taxon>
        <taxon>Zoopagomycota</taxon>
        <taxon>Kickxellomycotina</taxon>
        <taxon>Kickxellomycetes</taxon>
        <taxon>Kickxellales</taxon>
        <taxon>Kickxellaceae</taxon>
        <taxon>Coemansia</taxon>
    </lineage>
</organism>